<comment type="similarity">
    <text evidence="2">Belongs to the SKN1/KRE6 family.</text>
</comment>
<dbReference type="SUPFAM" id="SSF49899">
    <property type="entry name" value="Concanavalin A-like lectins/glucanases"/>
    <property type="match status" value="1"/>
</dbReference>
<keyword evidence="6 10" id="KW-0472">Membrane</keyword>
<evidence type="ECO:0000256" key="3">
    <source>
        <dbReference type="ARBA" id="ARBA00022692"/>
    </source>
</evidence>
<evidence type="ECO:0000256" key="4">
    <source>
        <dbReference type="ARBA" id="ARBA00022968"/>
    </source>
</evidence>
<proteinExistence type="inferred from homology"/>
<evidence type="ECO:0000256" key="1">
    <source>
        <dbReference type="ARBA" id="ARBA00004606"/>
    </source>
</evidence>
<keyword evidence="3 10" id="KW-0812">Transmembrane</keyword>
<evidence type="ECO:0000256" key="7">
    <source>
        <dbReference type="ARBA" id="ARBA00023180"/>
    </source>
</evidence>
<dbReference type="PANTHER" id="PTHR31361:SF1">
    <property type="entry name" value="BETA-GLUCAN SYNTHESIS-ASSOCIATED PROTEIN KRE6-RELATED"/>
    <property type="match status" value="1"/>
</dbReference>
<keyword evidence="13" id="KW-1185">Reference proteome</keyword>
<keyword evidence="5 10" id="KW-1133">Transmembrane helix</keyword>
<dbReference type="GO" id="GO:0005789">
    <property type="term" value="C:endoplasmic reticulum membrane"/>
    <property type="evidence" value="ECO:0007669"/>
    <property type="project" value="TreeGrafter"/>
</dbReference>
<evidence type="ECO:0000256" key="6">
    <source>
        <dbReference type="ARBA" id="ARBA00023136"/>
    </source>
</evidence>
<keyword evidence="8" id="KW-0961">Cell wall biogenesis/degradation</keyword>
<evidence type="ECO:0000259" key="11">
    <source>
        <dbReference type="PROSITE" id="PS51762"/>
    </source>
</evidence>
<dbReference type="EMBL" id="NBII01000006">
    <property type="protein sequence ID" value="PAV17983.1"/>
    <property type="molecule type" value="Genomic_DNA"/>
</dbReference>
<evidence type="ECO:0000256" key="8">
    <source>
        <dbReference type="ARBA" id="ARBA00023316"/>
    </source>
</evidence>
<protein>
    <submittedName>
        <fullName evidence="12">Glycoside hydrolase family 16</fullName>
    </submittedName>
</protein>
<feature type="transmembrane region" description="Helical" evidence="10">
    <location>
        <begin position="234"/>
        <end position="257"/>
    </location>
</feature>
<dbReference type="Proteomes" id="UP000217199">
    <property type="component" value="Unassembled WGS sequence"/>
</dbReference>
<dbReference type="AlphaFoldDB" id="A0A286UEF9"/>
<evidence type="ECO:0000313" key="12">
    <source>
        <dbReference type="EMBL" id="PAV17983.1"/>
    </source>
</evidence>
<feature type="compositionally biased region" description="Polar residues" evidence="9">
    <location>
        <begin position="92"/>
        <end position="109"/>
    </location>
</feature>
<evidence type="ECO:0000256" key="10">
    <source>
        <dbReference type="SAM" id="Phobius"/>
    </source>
</evidence>
<dbReference type="Gene3D" id="2.60.120.200">
    <property type="match status" value="2"/>
</dbReference>
<dbReference type="PANTHER" id="PTHR31361">
    <property type="entry name" value="BETA-GLUCAN SYNTHESIS-ASSOCIATED PROTEIN KRE6-RELATED"/>
    <property type="match status" value="1"/>
</dbReference>
<evidence type="ECO:0000313" key="13">
    <source>
        <dbReference type="Proteomes" id="UP000217199"/>
    </source>
</evidence>
<dbReference type="GO" id="GO:0005886">
    <property type="term" value="C:plasma membrane"/>
    <property type="evidence" value="ECO:0007669"/>
    <property type="project" value="TreeGrafter"/>
</dbReference>
<dbReference type="GO" id="GO:0006078">
    <property type="term" value="P:(1-&gt;6)-beta-D-glucan biosynthetic process"/>
    <property type="evidence" value="ECO:0007669"/>
    <property type="project" value="TreeGrafter"/>
</dbReference>
<reference evidence="12 13" key="1">
    <citation type="journal article" date="2017" name="Mol. Ecol.">
        <title>Comparative and population genomic landscape of Phellinus noxius: A hypervariable fungus causing root rot in trees.</title>
        <authorList>
            <person name="Chung C.L."/>
            <person name="Lee T.J."/>
            <person name="Akiba M."/>
            <person name="Lee H.H."/>
            <person name="Kuo T.H."/>
            <person name="Liu D."/>
            <person name="Ke H.M."/>
            <person name="Yokoi T."/>
            <person name="Roa M.B."/>
            <person name="Lu M.J."/>
            <person name="Chang Y.Y."/>
            <person name="Ann P.J."/>
            <person name="Tsai J.N."/>
            <person name="Chen C.Y."/>
            <person name="Tzean S.S."/>
            <person name="Ota Y."/>
            <person name="Hattori T."/>
            <person name="Sahashi N."/>
            <person name="Liou R.F."/>
            <person name="Kikuchi T."/>
            <person name="Tsai I.J."/>
        </authorList>
    </citation>
    <scope>NUCLEOTIDE SEQUENCE [LARGE SCALE GENOMIC DNA]</scope>
    <source>
        <strain evidence="12 13">FFPRI411160</strain>
    </source>
</reference>
<keyword evidence="7" id="KW-0325">Glycoprotein</keyword>
<keyword evidence="4" id="KW-0735">Signal-anchor</keyword>
<gene>
    <name evidence="12" type="ORF">PNOK_0646900</name>
</gene>
<comment type="caution">
    <text evidence="12">The sequence shown here is derived from an EMBL/GenBank/DDBJ whole genome shotgun (WGS) entry which is preliminary data.</text>
</comment>
<dbReference type="PROSITE" id="PS51762">
    <property type="entry name" value="GH16_2"/>
    <property type="match status" value="1"/>
</dbReference>
<evidence type="ECO:0000256" key="9">
    <source>
        <dbReference type="SAM" id="MobiDB-lite"/>
    </source>
</evidence>
<dbReference type="GO" id="GO:0015926">
    <property type="term" value="F:glucosidase activity"/>
    <property type="evidence" value="ECO:0007669"/>
    <property type="project" value="TreeGrafter"/>
</dbReference>
<feature type="region of interest" description="Disordered" evidence="9">
    <location>
        <begin position="51"/>
        <end position="116"/>
    </location>
</feature>
<evidence type="ECO:0000256" key="2">
    <source>
        <dbReference type="ARBA" id="ARBA00010962"/>
    </source>
</evidence>
<dbReference type="InterPro" id="IPR005629">
    <property type="entry name" value="Skn1/Kre6/Sbg1"/>
</dbReference>
<sequence length="723" mass="79884">MWTGRYFDAFCFPTSSDDQFALVVASNSELNGVCRPSPRWKYSRIVAPSSDELSHPPLSPLSPLPAPPSPTPNIDSPLLGPLSDSQHPPLRSKSSGYINSPLNPNSQLLPRSRPASRGSAHLSRFISEESAAFGNASGNNRGSMLLYRLASEDDTALLAAPNLHHRDSNRFSVGSESVISFNSDSKYPVNSPRGMIPYLYEPEIDDGKNFDADDELHRLEDPGLTWSWRGIANFGLLLILVGALLCLFILYPVLYFLRNSDRLLAIDNNVHVNSTGQAPVLLQMPELIDSDTPDEAKTRTGFDGKSYSLVFSDEFNKDGRTFFPGDDPYWEAVDLWYGATADLEWYDPKNVFTRGGNLVLLLENVLNHDLQYRSGMLQSWNKFCFTKGYIEFSLTLPGPDDETQGYWPGAWTMGNLGRPGYGGSTDGMWPYTYNSCDVGTFPNQTYANDSGPDAALHTEFGRSKYNYELSWLSGQRVSACTCDGEEHPGPTNSQGRGAPEIDALEAQKNKLGDGGKVSQSAQFAPFTHDYLYNNDSTDYFEVYNTDVTQPNTYRGSAVQQAVSGLTDLKADIYNGTGAKFYTFGFEYWTDASNPDEGFITWVANGEKSMRMGAGAVTEDPLPDGSGVGRRLIPEEPMSIVLNLAISESFQTVDTSTMTFPAEMLVDYVRVYQRDGEVNVGCSPPDYPTEDYINNHPNAYNNPNLTSWTDAGYTKPKNSLYDGC</sequence>
<dbReference type="GO" id="GO:0031505">
    <property type="term" value="P:fungal-type cell wall organization"/>
    <property type="evidence" value="ECO:0007669"/>
    <property type="project" value="TreeGrafter"/>
</dbReference>
<dbReference type="InParanoid" id="A0A286UEF9"/>
<dbReference type="InterPro" id="IPR000757">
    <property type="entry name" value="Beta-glucanase-like"/>
</dbReference>
<dbReference type="FunCoup" id="A0A286UEF9">
    <property type="interactions" value="76"/>
</dbReference>
<feature type="domain" description="GH16" evidence="11">
    <location>
        <begin position="300"/>
        <end position="676"/>
    </location>
</feature>
<comment type="subcellular location">
    <subcellularLocation>
        <location evidence="1">Membrane</location>
        <topology evidence="1">Single-pass type II membrane protein</topology>
    </subcellularLocation>
</comment>
<feature type="compositionally biased region" description="Pro residues" evidence="9">
    <location>
        <begin position="57"/>
        <end position="71"/>
    </location>
</feature>
<keyword evidence="12" id="KW-0378">Hydrolase</keyword>
<evidence type="ECO:0000256" key="5">
    <source>
        <dbReference type="ARBA" id="ARBA00022989"/>
    </source>
</evidence>
<organism evidence="12 13">
    <name type="scientific">Pyrrhoderma noxium</name>
    <dbReference type="NCBI Taxonomy" id="2282107"/>
    <lineage>
        <taxon>Eukaryota</taxon>
        <taxon>Fungi</taxon>
        <taxon>Dikarya</taxon>
        <taxon>Basidiomycota</taxon>
        <taxon>Agaricomycotina</taxon>
        <taxon>Agaricomycetes</taxon>
        <taxon>Hymenochaetales</taxon>
        <taxon>Hymenochaetaceae</taxon>
        <taxon>Pyrrhoderma</taxon>
    </lineage>
</organism>
<dbReference type="STRING" id="2282107.A0A286UEF9"/>
<dbReference type="Pfam" id="PF03935">
    <property type="entry name" value="SKN1_KRE6_Sbg1"/>
    <property type="match status" value="1"/>
</dbReference>
<dbReference type="FunFam" id="2.60.120.200:FF:000135">
    <property type="entry name" value="Related to KRE6-glucan synthase subunit"/>
    <property type="match status" value="1"/>
</dbReference>
<dbReference type="InterPro" id="IPR013320">
    <property type="entry name" value="ConA-like_dom_sf"/>
</dbReference>
<accession>A0A286UEF9</accession>
<name>A0A286UEF9_9AGAM</name>
<dbReference type="OrthoDB" id="412647at2759"/>